<feature type="binding site" evidence="15">
    <location>
        <begin position="305"/>
        <end position="311"/>
    </location>
    <ligand>
        <name>NADP(+)</name>
        <dbReference type="ChEBI" id="CHEBI:58349"/>
    </ligand>
</feature>
<dbReference type="EC" id="1.1.1.193" evidence="13"/>
<dbReference type="GO" id="GO:0008703">
    <property type="term" value="F:5-amino-6-(5-phosphoribosylamino)uracil reductase activity"/>
    <property type="evidence" value="ECO:0007669"/>
    <property type="project" value="UniProtKB-EC"/>
</dbReference>
<comment type="pathway">
    <text evidence="2 13">Cofactor biosynthesis; riboflavin biosynthesis; 5-amino-6-(D-ribitylamino)uracil from GTP: step 2/4.</text>
</comment>
<evidence type="ECO:0000313" key="18">
    <source>
        <dbReference type="EMBL" id="TWU31515.1"/>
    </source>
</evidence>
<name>A0A5C6D631_9BACT</name>
<dbReference type="EC" id="3.5.4.26" evidence="13"/>
<feature type="binding site" evidence="16">
    <location>
        <position position="94"/>
    </location>
    <ligand>
        <name>Zn(2+)</name>
        <dbReference type="ChEBI" id="CHEBI:29105"/>
        <note>catalytic</note>
    </ligand>
</feature>
<dbReference type="InterPro" id="IPR002734">
    <property type="entry name" value="RibDG_C"/>
</dbReference>
<feature type="binding site" evidence="15">
    <location>
        <position position="217"/>
    </location>
    <ligand>
        <name>substrate</name>
    </ligand>
</feature>
<evidence type="ECO:0000313" key="19">
    <source>
        <dbReference type="Proteomes" id="UP000319143"/>
    </source>
</evidence>
<evidence type="ECO:0000256" key="14">
    <source>
        <dbReference type="PIRSR" id="PIRSR006769-1"/>
    </source>
</evidence>
<feature type="binding site" evidence="16">
    <location>
        <position position="61"/>
    </location>
    <ligand>
        <name>Zn(2+)</name>
        <dbReference type="ChEBI" id="CHEBI:29105"/>
        <note>catalytic</note>
    </ligand>
</feature>
<evidence type="ECO:0000256" key="11">
    <source>
        <dbReference type="ARBA" id="ARBA00023002"/>
    </source>
</evidence>
<feature type="binding site" evidence="16">
    <location>
        <position position="85"/>
    </location>
    <ligand>
        <name>Zn(2+)</name>
        <dbReference type="ChEBI" id="CHEBI:29105"/>
        <note>catalytic</note>
    </ligand>
</feature>
<dbReference type="NCBIfam" id="TIGR00326">
    <property type="entry name" value="eubact_ribD"/>
    <property type="match status" value="1"/>
</dbReference>
<dbReference type="InterPro" id="IPR004794">
    <property type="entry name" value="Eubact_RibD"/>
</dbReference>
<evidence type="ECO:0000256" key="10">
    <source>
        <dbReference type="ARBA" id="ARBA00022857"/>
    </source>
</evidence>
<keyword evidence="19" id="KW-1185">Reference proteome</keyword>
<comment type="function">
    <text evidence="1 13">Converts 2,5-diamino-6-(ribosylamino)-4(3h)-pyrimidinone 5'-phosphate into 5-amino-6-(ribosylamino)-2,4(1h,3h)-pyrimidinedione 5'-phosphate.</text>
</comment>
<dbReference type="GO" id="GO:0008835">
    <property type="term" value="F:diaminohydroxyphosphoribosylaminopyrimidine deaminase activity"/>
    <property type="evidence" value="ECO:0007669"/>
    <property type="project" value="UniProtKB-EC"/>
</dbReference>
<evidence type="ECO:0000256" key="4">
    <source>
        <dbReference type="ARBA" id="ARBA00005259"/>
    </source>
</evidence>
<keyword evidence="11 13" id="KW-0560">Oxidoreductase</keyword>
<feature type="binding site" evidence="15">
    <location>
        <position position="164"/>
    </location>
    <ligand>
        <name>NADP(+)</name>
        <dbReference type="ChEBI" id="CHEBI:58349"/>
    </ligand>
</feature>
<proteinExistence type="inferred from homology"/>
<feature type="binding site" evidence="15">
    <location>
        <position position="180"/>
    </location>
    <ligand>
        <name>NADP(+)</name>
        <dbReference type="ChEBI" id="CHEBI:58349"/>
    </ligand>
</feature>
<dbReference type="Pfam" id="PF01872">
    <property type="entry name" value="RibD_C"/>
    <property type="match status" value="1"/>
</dbReference>
<feature type="binding site" evidence="15">
    <location>
        <position position="210"/>
    </location>
    <ligand>
        <name>NADP(+)</name>
        <dbReference type="ChEBI" id="CHEBI:58349"/>
    </ligand>
</feature>
<gene>
    <name evidence="18" type="primary">ribD</name>
    <name evidence="18" type="ORF">Poly41_60710</name>
</gene>
<dbReference type="GO" id="GO:0050661">
    <property type="term" value="F:NADP binding"/>
    <property type="evidence" value="ECO:0007669"/>
    <property type="project" value="InterPro"/>
</dbReference>
<evidence type="ECO:0000256" key="1">
    <source>
        <dbReference type="ARBA" id="ARBA00002151"/>
    </source>
</evidence>
<comment type="similarity">
    <text evidence="4 13">In the N-terminal section; belongs to the cytidine and deoxycytidylate deaminase family.</text>
</comment>
<feature type="binding site" evidence="15">
    <location>
        <position position="206"/>
    </location>
    <ligand>
        <name>substrate</name>
    </ligand>
</feature>
<dbReference type="EMBL" id="SJPV01000016">
    <property type="protein sequence ID" value="TWU31515.1"/>
    <property type="molecule type" value="Genomic_DNA"/>
</dbReference>
<dbReference type="InterPro" id="IPR011549">
    <property type="entry name" value="RibD_C"/>
</dbReference>
<dbReference type="SUPFAM" id="SSF53597">
    <property type="entry name" value="Dihydrofolate reductase-like"/>
    <property type="match status" value="1"/>
</dbReference>
<comment type="pathway">
    <text evidence="3 13">Cofactor biosynthesis; riboflavin biosynthesis; 5-amino-6-(D-ribitylamino)uracil from GTP: step 3/4.</text>
</comment>
<evidence type="ECO:0000256" key="7">
    <source>
        <dbReference type="ARBA" id="ARBA00022723"/>
    </source>
</evidence>
<feature type="domain" description="CMP/dCMP-type deaminase" evidence="17">
    <location>
        <begin position="12"/>
        <end position="133"/>
    </location>
</feature>
<protein>
    <recommendedName>
        <fullName evidence="13">Riboflavin biosynthesis protein RibD</fullName>
    </recommendedName>
    <domain>
        <recommendedName>
            <fullName evidence="13">Diaminohydroxyphosphoribosylaminopyrimidine deaminase</fullName>
            <shortName evidence="13">DRAP deaminase</shortName>
            <ecNumber evidence="13">3.5.4.26</ecNumber>
        </recommendedName>
        <alternativeName>
            <fullName evidence="13">Riboflavin-specific deaminase</fullName>
        </alternativeName>
    </domain>
    <domain>
        <recommendedName>
            <fullName evidence="13">5-amino-6-(5-phosphoribosylamino)uracil reductase</fullName>
            <ecNumber evidence="13">1.1.1.193</ecNumber>
        </recommendedName>
        <alternativeName>
            <fullName evidence="13">HTP reductase</fullName>
        </alternativeName>
    </domain>
</protein>
<dbReference type="Gene3D" id="3.40.140.10">
    <property type="entry name" value="Cytidine Deaminase, domain 2"/>
    <property type="match status" value="1"/>
</dbReference>
<evidence type="ECO:0000256" key="6">
    <source>
        <dbReference type="ARBA" id="ARBA00022619"/>
    </source>
</evidence>
<feature type="binding site" evidence="15">
    <location>
        <position position="231"/>
    </location>
    <ligand>
        <name>NADP(+)</name>
        <dbReference type="ChEBI" id="CHEBI:58349"/>
    </ligand>
</feature>
<dbReference type="AlphaFoldDB" id="A0A5C6D631"/>
<evidence type="ECO:0000256" key="2">
    <source>
        <dbReference type="ARBA" id="ARBA00004882"/>
    </source>
</evidence>
<feature type="active site" description="Proton donor" evidence="14">
    <location>
        <position position="63"/>
    </location>
</feature>
<comment type="cofactor">
    <cofactor evidence="13 16">
        <name>Zn(2+)</name>
        <dbReference type="ChEBI" id="CHEBI:29105"/>
    </cofactor>
    <text evidence="13 16">Binds 1 zinc ion.</text>
</comment>
<keyword evidence="8 13" id="KW-0378">Hydrolase</keyword>
<dbReference type="PANTHER" id="PTHR38011:SF7">
    <property type="entry name" value="2,5-DIAMINO-6-RIBOSYLAMINO-4(3H)-PYRIMIDINONE 5'-PHOSPHATE REDUCTASE"/>
    <property type="match status" value="1"/>
</dbReference>
<feature type="binding site" evidence="15">
    <location>
        <position position="303"/>
    </location>
    <ligand>
        <name>substrate</name>
    </ligand>
</feature>
<dbReference type="Pfam" id="PF00383">
    <property type="entry name" value="dCMP_cyt_deam_1"/>
    <property type="match status" value="1"/>
</dbReference>
<dbReference type="Proteomes" id="UP000319143">
    <property type="component" value="Unassembled WGS sequence"/>
</dbReference>
<dbReference type="GO" id="GO:0046872">
    <property type="term" value="F:metal ion binding"/>
    <property type="evidence" value="ECO:0007669"/>
    <property type="project" value="UniProtKB-KW"/>
</dbReference>
<dbReference type="InterPro" id="IPR016193">
    <property type="entry name" value="Cytidine_deaminase-like"/>
</dbReference>
<dbReference type="InterPro" id="IPR050765">
    <property type="entry name" value="Riboflavin_Biosynth_HTPR"/>
</dbReference>
<dbReference type="CDD" id="cd01284">
    <property type="entry name" value="Riboflavin_deaminase-reductase"/>
    <property type="match status" value="1"/>
</dbReference>
<dbReference type="FunFam" id="3.40.140.10:FF:000025">
    <property type="entry name" value="Riboflavin biosynthesis protein RibD"/>
    <property type="match status" value="1"/>
</dbReference>
<keyword evidence="12" id="KW-0511">Multifunctional enzyme</keyword>
<reference evidence="18 19" key="1">
    <citation type="submission" date="2019-02" db="EMBL/GenBank/DDBJ databases">
        <title>Deep-cultivation of Planctomycetes and their phenomic and genomic characterization uncovers novel biology.</title>
        <authorList>
            <person name="Wiegand S."/>
            <person name="Jogler M."/>
            <person name="Boedeker C."/>
            <person name="Pinto D."/>
            <person name="Vollmers J."/>
            <person name="Rivas-Marin E."/>
            <person name="Kohn T."/>
            <person name="Peeters S.H."/>
            <person name="Heuer A."/>
            <person name="Rast P."/>
            <person name="Oberbeckmann S."/>
            <person name="Bunk B."/>
            <person name="Jeske O."/>
            <person name="Meyerdierks A."/>
            <person name="Storesund J.E."/>
            <person name="Kallscheuer N."/>
            <person name="Luecker S."/>
            <person name="Lage O.M."/>
            <person name="Pohl T."/>
            <person name="Merkel B.J."/>
            <person name="Hornburger P."/>
            <person name="Mueller R.-W."/>
            <person name="Bruemmer F."/>
            <person name="Labrenz M."/>
            <person name="Spormann A.M."/>
            <person name="Op Den Camp H."/>
            <person name="Overmann J."/>
            <person name="Amann R."/>
            <person name="Jetten M.S.M."/>
            <person name="Mascher T."/>
            <person name="Medema M.H."/>
            <person name="Devos D.P."/>
            <person name="Kaster A.-K."/>
            <person name="Ovreas L."/>
            <person name="Rohde M."/>
            <person name="Galperin M.Y."/>
            <person name="Jogler C."/>
        </authorList>
    </citation>
    <scope>NUCLEOTIDE SEQUENCE [LARGE SCALE GENOMIC DNA]</scope>
    <source>
        <strain evidence="18 19">Poly41</strain>
    </source>
</reference>
<comment type="catalytic activity">
    <reaction evidence="13">
        <text>5-amino-6-(5-phospho-D-ribitylamino)uracil + NADP(+) = 5-amino-6-(5-phospho-D-ribosylamino)uracil + NADPH + H(+)</text>
        <dbReference type="Rhea" id="RHEA:17845"/>
        <dbReference type="ChEBI" id="CHEBI:15378"/>
        <dbReference type="ChEBI" id="CHEBI:57783"/>
        <dbReference type="ChEBI" id="CHEBI:58349"/>
        <dbReference type="ChEBI" id="CHEBI:58421"/>
        <dbReference type="ChEBI" id="CHEBI:58453"/>
        <dbReference type="EC" id="1.1.1.193"/>
    </reaction>
</comment>
<sequence>MNDAVLHCESEPSDAEFMRLALQLAEQGRGYVEPNPMVGCVIVRGGKVIGQGFHERFGEAHAEVNALRSCGDPSGATVYVTLEPCCHFGKTPPCTHALIEAGVRRVVVAMGDPFDQVNGGGLTDLQQAGIETVSGVMDAEARELNIAYLKRIQTGRPWCVAKWAMTVDGRIATTIGQSQWITGDESRCDVHQLRGRSDAILVGMGTVLADDPLLTARPAGPRTATRVVFCSRRVPDASSKLIQSARDIPLLLIASESLGDESLNPLEQLGATVFRCGTADPVEGVREAVAHLGSLGMTNVIVEGGGELLGSFVQSGQIDEYHVYMGAKVFGGRTAPGPIGGPGFEQLTDAVALRLIRTAQIGEDVKLVYRGGC</sequence>
<keyword evidence="9 13" id="KW-0862">Zinc</keyword>
<evidence type="ECO:0000256" key="5">
    <source>
        <dbReference type="ARBA" id="ARBA00007417"/>
    </source>
</evidence>
<keyword evidence="10 13" id="KW-0521">NADP</keyword>
<dbReference type="InterPro" id="IPR002125">
    <property type="entry name" value="CMP_dCMP_dom"/>
</dbReference>
<dbReference type="UniPathway" id="UPA00275">
    <property type="reaction ID" value="UER00401"/>
</dbReference>
<dbReference type="SUPFAM" id="SSF53927">
    <property type="entry name" value="Cytidine deaminase-like"/>
    <property type="match status" value="1"/>
</dbReference>
<evidence type="ECO:0000256" key="8">
    <source>
        <dbReference type="ARBA" id="ARBA00022801"/>
    </source>
</evidence>
<organism evidence="18 19">
    <name type="scientific">Novipirellula artificiosorum</name>
    <dbReference type="NCBI Taxonomy" id="2528016"/>
    <lineage>
        <taxon>Bacteria</taxon>
        <taxon>Pseudomonadati</taxon>
        <taxon>Planctomycetota</taxon>
        <taxon>Planctomycetia</taxon>
        <taxon>Pirellulales</taxon>
        <taxon>Pirellulaceae</taxon>
        <taxon>Novipirellula</taxon>
    </lineage>
</organism>
<feature type="binding site" evidence="15">
    <location>
        <position position="214"/>
    </location>
    <ligand>
        <name>substrate</name>
    </ligand>
</feature>
<comment type="catalytic activity">
    <reaction evidence="13">
        <text>2,5-diamino-6-hydroxy-4-(5-phosphoribosylamino)-pyrimidine + H2O + H(+) = 5-amino-6-(5-phospho-D-ribosylamino)uracil + NH4(+)</text>
        <dbReference type="Rhea" id="RHEA:21868"/>
        <dbReference type="ChEBI" id="CHEBI:15377"/>
        <dbReference type="ChEBI" id="CHEBI:15378"/>
        <dbReference type="ChEBI" id="CHEBI:28938"/>
        <dbReference type="ChEBI" id="CHEBI:58453"/>
        <dbReference type="ChEBI" id="CHEBI:58614"/>
        <dbReference type="EC" id="3.5.4.26"/>
    </reaction>
</comment>
<evidence type="ECO:0000256" key="3">
    <source>
        <dbReference type="ARBA" id="ARBA00004910"/>
    </source>
</evidence>
<evidence type="ECO:0000256" key="15">
    <source>
        <dbReference type="PIRSR" id="PIRSR006769-2"/>
    </source>
</evidence>
<feature type="binding site" evidence="15">
    <location>
        <position position="178"/>
    </location>
    <ligand>
        <name>substrate</name>
    </ligand>
</feature>
<dbReference type="Gene3D" id="3.40.430.10">
    <property type="entry name" value="Dihydrofolate Reductase, subunit A"/>
    <property type="match status" value="1"/>
</dbReference>
<keyword evidence="7 13" id="KW-0479">Metal-binding</keyword>
<accession>A0A5C6D631</accession>
<comment type="similarity">
    <text evidence="5 13">In the C-terminal section; belongs to the HTP reductase family.</text>
</comment>
<keyword evidence="6 13" id="KW-0686">Riboflavin biosynthesis</keyword>
<evidence type="ECO:0000256" key="9">
    <source>
        <dbReference type="ARBA" id="ARBA00022833"/>
    </source>
</evidence>
<dbReference type="GO" id="GO:0009231">
    <property type="term" value="P:riboflavin biosynthetic process"/>
    <property type="evidence" value="ECO:0007669"/>
    <property type="project" value="UniProtKB-UniPathway"/>
</dbReference>
<dbReference type="InterPro" id="IPR024072">
    <property type="entry name" value="DHFR-like_dom_sf"/>
</dbReference>
<dbReference type="NCBIfam" id="TIGR00227">
    <property type="entry name" value="ribD_Cterm"/>
    <property type="match status" value="1"/>
</dbReference>
<evidence type="ECO:0000256" key="16">
    <source>
        <dbReference type="PIRSR" id="PIRSR006769-3"/>
    </source>
</evidence>
<dbReference type="RefSeq" id="WP_146530800.1">
    <property type="nucleotide sequence ID" value="NZ_SJPV01000016.1"/>
</dbReference>
<comment type="caution">
    <text evidence="18">The sequence shown here is derived from an EMBL/GenBank/DDBJ whole genome shotgun (WGS) entry which is preliminary data.</text>
</comment>
<dbReference type="PROSITE" id="PS51747">
    <property type="entry name" value="CYT_DCMP_DEAMINASES_2"/>
    <property type="match status" value="1"/>
</dbReference>
<dbReference type="PIRSF" id="PIRSF006769">
    <property type="entry name" value="RibD"/>
    <property type="match status" value="1"/>
</dbReference>
<dbReference type="PANTHER" id="PTHR38011">
    <property type="entry name" value="DIHYDROFOLATE REDUCTASE FAMILY PROTEIN (AFU_ORTHOLOGUE AFUA_8G06820)"/>
    <property type="match status" value="1"/>
</dbReference>
<evidence type="ECO:0000256" key="12">
    <source>
        <dbReference type="ARBA" id="ARBA00023268"/>
    </source>
</evidence>
<dbReference type="OrthoDB" id="9800865at2"/>
<evidence type="ECO:0000259" key="17">
    <source>
        <dbReference type="PROSITE" id="PS51747"/>
    </source>
</evidence>
<evidence type="ECO:0000256" key="13">
    <source>
        <dbReference type="PIRNR" id="PIRNR006769"/>
    </source>
</evidence>
<feature type="binding site" evidence="15">
    <location>
        <position position="194"/>
    </location>
    <ligand>
        <name>substrate</name>
    </ligand>
</feature>